<evidence type="ECO:0000256" key="1">
    <source>
        <dbReference type="ARBA" id="ARBA00022691"/>
    </source>
</evidence>
<dbReference type="Gene3D" id="3.20.20.70">
    <property type="entry name" value="Aldolase class I"/>
    <property type="match status" value="1"/>
</dbReference>
<dbReference type="SMART" id="SM00729">
    <property type="entry name" value="Elp3"/>
    <property type="match status" value="1"/>
</dbReference>
<dbReference type="PANTHER" id="PTHR43288:SF1">
    <property type="entry name" value="GLYCYL-RADICAL ENZYME ACTIVATING ENZYME MJ0021-RELATED"/>
    <property type="match status" value="1"/>
</dbReference>
<reference evidence="6" key="1">
    <citation type="journal article" date="2020" name="ISME J.">
        <title>Gammaproteobacteria mediating utilization of methyl-, sulfur- and petroleum organic compounds in deep ocean hydrothermal plumes.</title>
        <authorList>
            <person name="Zhou Z."/>
            <person name="Liu Y."/>
            <person name="Pan J."/>
            <person name="Cron B.R."/>
            <person name="Toner B.M."/>
            <person name="Anantharaman K."/>
            <person name="Breier J.A."/>
            <person name="Dick G.J."/>
            <person name="Li M."/>
        </authorList>
    </citation>
    <scope>NUCLEOTIDE SEQUENCE</scope>
    <source>
        <strain evidence="6">SZUA-1385</strain>
    </source>
</reference>
<dbReference type="PANTHER" id="PTHR43288">
    <property type="entry name" value="BIOTIN SYNTHASE-RELATED PROTEIN, RADICAL SAM SUPERFAMILY"/>
    <property type="match status" value="1"/>
</dbReference>
<dbReference type="PROSITE" id="PS51918">
    <property type="entry name" value="RADICAL_SAM"/>
    <property type="match status" value="1"/>
</dbReference>
<dbReference type="InterPro" id="IPR013785">
    <property type="entry name" value="Aldolase_TIM"/>
</dbReference>
<evidence type="ECO:0000256" key="4">
    <source>
        <dbReference type="ARBA" id="ARBA00023014"/>
    </source>
</evidence>
<evidence type="ECO:0000313" key="6">
    <source>
        <dbReference type="EMBL" id="HIP17590.1"/>
    </source>
</evidence>
<dbReference type="InterPro" id="IPR006638">
    <property type="entry name" value="Elp3/MiaA/NifB-like_rSAM"/>
</dbReference>
<dbReference type="AlphaFoldDB" id="A0A832YXM2"/>
<dbReference type="InterPro" id="IPR040087">
    <property type="entry name" value="MJ0021-like"/>
</dbReference>
<keyword evidence="3" id="KW-0408">Iron</keyword>
<dbReference type="EMBL" id="DQSV01000092">
    <property type="protein sequence ID" value="HIP17590.1"/>
    <property type="molecule type" value="Genomic_DNA"/>
</dbReference>
<name>A0A832YXM2_9EURY</name>
<dbReference type="InterPro" id="IPR058374">
    <property type="entry name" value="DUF8061"/>
</dbReference>
<comment type="caution">
    <text evidence="6">The sequence shown here is derived from an EMBL/GenBank/DDBJ whole genome shotgun (WGS) entry which is preliminary data.</text>
</comment>
<organism evidence="6 7">
    <name type="scientific">Methanothermococcus okinawensis</name>
    <dbReference type="NCBI Taxonomy" id="155863"/>
    <lineage>
        <taxon>Archaea</taxon>
        <taxon>Methanobacteriati</taxon>
        <taxon>Methanobacteriota</taxon>
        <taxon>Methanomada group</taxon>
        <taxon>Methanococci</taxon>
        <taxon>Methanococcales</taxon>
        <taxon>Methanococcaceae</taxon>
        <taxon>Methanothermococcus</taxon>
    </lineage>
</organism>
<proteinExistence type="predicted"/>
<sequence>MDIEELNKELLKKIDSLPPGCQQCIKGEKLVLFITGICGENCYYCPISKKRKEKDVIYANERKINSIEECIEECLLCGSKGVGITGGNPLLKMEKTYRYIKALKKRFGPSFHIHLYTTPTVIDENKLKALKEAGLDEIRLHPTKYFNKYYHYMKEKNKKHNSSKEIEEYLEGFLGTLKLCMEYIRDVVVEIPSIPKYENEIIHLLEEIEKIGVRFININQLEYSETNYRALKSMGFLEKNTYTSEILGSEETAKIIIDYFNKKIENGKSKLTIHYCPSILKDGIQMKNRLINRAKNVAKEYEIITDEGLLLRGIVSFKNIGDVKDLLEILEYNSILYEIDENKCNIYLNPYVLEDIICYLKDNNYNFKFGGYISERYPTHDELEVERIPLITKKRSLKSLRKNMK</sequence>
<dbReference type="InterPro" id="IPR058240">
    <property type="entry name" value="rSAM_sf"/>
</dbReference>
<keyword evidence="2" id="KW-0479">Metal-binding</keyword>
<evidence type="ECO:0000256" key="3">
    <source>
        <dbReference type="ARBA" id="ARBA00023004"/>
    </source>
</evidence>
<keyword evidence="1" id="KW-0949">S-adenosyl-L-methionine</keyword>
<dbReference type="GO" id="GO:0046872">
    <property type="term" value="F:metal ion binding"/>
    <property type="evidence" value="ECO:0007669"/>
    <property type="project" value="UniProtKB-KW"/>
</dbReference>
<dbReference type="Pfam" id="PF26257">
    <property type="entry name" value="DUF8061"/>
    <property type="match status" value="1"/>
</dbReference>
<keyword evidence="4" id="KW-0411">Iron-sulfur</keyword>
<dbReference type="Pfam" id="PF04055">
    <property type="entry name" value="Radical_SAM"/>
    <property type="match status" value="1"/>
</dbReference>
<feature type="domain" description="Radical SAM core" evidence="5">
    <location>
        <begin position="23"/>
        <end position="261"/>
    </location>
</feature>
<evidence type="ECO:0000256" key="2">
    <source>
        <dbReference type="ARBA" id="ARBA00022723"/>
    </source>
</evidence>
<dbReference type="SFLD" id="SFLDS00029">
    <property type="entry name" value="Radical_SAM"/>
    <property type="match status" value="1"/>
</dbReference>
<evidence type="ECO:0000259" key="5">
    <source>
        <dbReference type="PROSITE" id="PS51918"/>
    </source>
</evidence>
<dbReference type="SFLD" id="SFLDG01108">
    <property type="entry name" value="Uncharacterised_Radical_SAM_Su"/>
    <property type="match status" value="1"/>
</dbReference>
<evidence type="ECO:0000313" key="7">
    <source>
        <dbReference type="Proteomes" id="UP000605144"/>
    </source>
</evidence>
<dbReference type="CDD" id="cd01335">
    <property type="entry name" value="Radical_SAM"/>
    <property type="match status" value="1"/>
</dbReference>
<accession>A0A832YXM2</accession>
<dbReference type="GO" id="GO:0051536">
    <property type="term" value="F:iron-sulfur cluster binding"/>
    <property type="evidence" value="ECO:0007669"/>
    <property type="project" value="UniProtKB-KW"/>
</dbReference>
<protein>
    <submittedName>
        <fullName evidence="6">Radical SAM protein</fullName>
    </submittedName>
</protein>
<dbReference type="GO" id="GO:0003824">
    <property type="term" value="F:catalytic activity"/>
    <property type="evidence" value="ECO:0007669"/>
    <property type="project" value="InterPro"/>
</dbReference>
<gene>
    <name evidence="6" type="ORF">EYG76_04780</name>
</gene>
<dbReference type="SUPFAM" id="SSF102114">
    <property type="entry name" value="Radical SAM enzymes"/>
    <property type="match status" value="1"/>
</dbReference>
<dbReference type="InterPro" id="IPR007197">
    <property type="entry name" value="rSAM"/>
</dbReference>
<dbReference type="Proteomes" id="UP000605144">
    <property type="component" value="Unassembled WGS sequence"/>
</dbReference>